<dbReference type="EMBL" id="LAZR01033593">
    <property type="protein sequence ID" value="KKL47644.1"/>
    <property type="molecule type" value="Genomic_DNA"/>
</dbReference>
<organism evidence="1">
    <name type="scientific">marine sediment metagenome</name>
    <dbReference type="NCBI Taxonomy" id="412755"/>
    <lineage>
        <taxon>unclassified sequences</taxon>
        <taxon>metagenomes</taxon>
        <taxon>ecological metagenomes</taxon>
    </lineage>
</organism>
<evidence type="ECO:0000313" key="1">
    <source>
        <dbReference type="EMBL" id="KKL47644.1"/>
    </source>
</evidence>
<proteinExistence type="predicted"/>
<accession>A0A0F9CEZ4</accession>
<gene>
    <name evidence="1" type="ORF">LCGC14_2333490</name>
</gene>
<reference evidence="1" key="1">
    <citation type="journal article" date="2015" name="Nature">
        <title>Complex archaea that bridge the gap between prokaryotes and eukaryotes.</title>
        <authorList>
            <person name="Spang A."/>
            <person name="Saw J.H."/>
            <person name="Jorgensen S.L."/>
            <person name="Zaremba-Niedzwiedzka K."/>
            <person name="Martijn J."/>
            <person name="Lind A.E."/>
            <person name="van Eijk R."/>
            <person name="Schleper C."/>
            <person name="Guy L."/>
            <person name="Ettema T.J."/>
        </authorList>
    </citation>
    <scope>NUCLEOTIDE SEQUENCE</scope>
</reference>
<dbReference type="AlphaFoldDB" id="A0A0F9CEZ4"/>
<sequence>MRRILSTILAFVFVLSFAGLAEAQQRFWLNLVGTDGSTITTGQCRIITAGSNIDLTIFDGRDLGTSITNPISLDANGVCSWYLAAGTTAVDVIVWVESGAYQGAKIKVDNVTRTSNHRVVIDRQHGLKTAYIPFTHSVTPTTSAVTLPAGSLITETFVETVTHLSSSGLDVQTVGGTVGELCDNLVAASGGHSTGSVGFVTCAPTDLIIATHRAIQYHTDGHNVAGYLSIYYFEQGNQ</sequence>
<comment type="caution">
    <text evidence="1">The sequence shown here is derived from an EMBL/GenBank/DDBJ whole genome shotgun (WGS) entry which is preliminary data.</text>
</comment>
<name>A0A0F9CEZ4_9ZZZZ</name>
<protein>
    <submittedName>
        <fullName evidence="1">Uncharacterized protein</fullName>
    </submittedName>
</protein>